<evidence type="ECO:0000313" key="2">
    <source>
        <dbReference type="Proteomes" id="UP001283361"/>
    </source>
</evidence>
<sequence length="100" mass="11386">MTMISNCLVEVVWQSLEVLEKRSRSRVDNHNHKISSRTRSILLERGVVSFEYYLPLVLVSGANPGLWAGCPRRPRDQMKTDRPMIASRLPLKHIMGPTAS</sequence>
<comment type="caution">
    <text evidence="1">The sequence shown here is derived from an EMBL/GenBank/DDBJ whole genome shotgun (WGS) entry which is preliminary data.</text>
</comment>
<dbReference type="EMBL" id="JAWDGP010001428">
    <property type="protein sequence ID" value="KAK3791861.1"/>
    <property type="molecule type" value="Genomic_DNA"/>
</dbReference>
<dbReference type="Proteomes" id="UP001283361">
    <property type="component" value="Unassembled WGS sequence"/>
</dbReference>
<accession>A0AAE1AR97</accession>
<dbReference type="AlphaFoldDB" id="A0AAE1AR97"/>
<organism evidence="1 2">
    <name type="scientific">Elysia crispata</name>
    <name type="common">lettuce slug</name>
    <dbReference type="NCBI Taxonomy" id="231223"/>
    <lineage>
        <taxon>Eukaryota</taxon>
        <taxon>Metazoa</taxon>
        <taxon>Spiralia</taxon>
        <taxon>Lophotrochozoa</taxon>
        <taxon>Mollusca</taxon>
        <taxon>Gastropoda</taxon>
        <taxon>Heterobranchia</taxon>
        <taxon>Euthyneura</taxon>
        <taxon>Panpulmonata</taxon>
        <taxon>Sacoglossa</taxon>
        <taxon>Placobranchoidea</taxon>
        <taxon>Plakobranchidae</taxon>
        <taxon>Elysia</taxon>
    </lineage>
</organism>
<evidence type="ECO:0000313" key="1">
    <source>
        <dbReference type="EMBL" id="KAK3791861.1"/>
    </source>
</evidence>
<gene>
    <name evidence="1" type="ORF">RRG08_026764</name>
</gene>
<reference evidence="1" key="1">
    <citation type="journal article" date="2023" name="G3 (Bethesda)">
        <title>A reference genome for the long-term kleptoplast-retaining sea slug Elysia crispata morphotype clarki.</title>
        <authorList>
            <person name="Eastman K.E."/>
            <person name="Pendleton A.L."/>
            <person name="Shaikh M.A."/>
            <person name="Suttiyut T."/>
            <person name="Ogas R."/>
            <person name="Tomko P."/>
            <person name="Gavelis G."/>
            <person name="Widhalm J.R."/>
            <person name="Wisecaver J.H."/>
        </authorList>
    </citation>
    <scope>NUCLEOTIDE SEQUENCE</scope>
    <source>
        <strain evidence="1">ECLA1</strain>
    </source>
</reference>
<protein>
    <submittedName>
        <fullName evidence="1">Uncharacterized protein</fullName>
    </submittedName>
</protein>
<keyword evidence="2" id="KW-1185">Reference proteome</keyword>
<name>A0AAE1AR97_9GAST</name>
<proteinExistence type="predicted"/>